<dbReference type="Gene3D" id="2.115.10.20">
    <property type="entry name" value="Glycosyl hydrolase domain, family 43"/>
    <property type="match status" value="1"/>
</dbReference>
<evidence type="ECO:0000313" key="8">
    <source>
        <dbReference type="Proteomes" id="UP000235786"/>
    </source>
</evidence>
<dbReference type="SMART" id="SM00640">
    <property type="entry name" value="Glyco_32"/>
    <property type="match status" value="1"/>
</dbReference>
<dbReference type="SUPFAM" id="SSF75005">
    <property type="entry name" value="Arabinanase/levansucrase/invertase"/>
    <property type="match status" value="1"/>
</dbReference>
<reference evidence="7 8" key="1">
    <citation type="submission" date="2016-04" db="EMBL/GenBank/DDBJ databases">
        <title>A degradative enzymes factory behind the ericoid mycorrhizal symbiosis.</title>
        <authorList>
            <consortium name="DOE Joint Genome Institute"/>
            <person name="Martino E."/>
            <person name="Morin E."/>
            <person name="Grelet G."/>
            <person name="Kuo A."/>
            <person name="Kohler A."/>
            <person name="Daghino S."/>
            <person name="Barry K."/>
            <person name="Choi C."/>
            <person name="Cichocki N."/>
            <person name="Clum A."/>
            <person name="Copeland A."/>
            <person name="Hainaut M."/>
            <person name="Haridas S."/>
            <person name="Labutti K."/>
            <person name="Lindquist E."/>
            <person name="Lipzen A."/>
            <person name="Khouja H.-R."/>
            <person name="Murat C."/>
            <person name="Ohm R."/>
            <person name="Olson A."/>
            <person name="Spatafora J."/>
            <person name="Veneault-Fourrey C."/>
            <person name="Henrissat B."/>
            <person name="Grigoriev I."/>
            <person name="Martin F."/>
            <person name="Perotto S."/>
        </authorList>
    </citation>
    <scope>NUCLEOTIDE SEQUENCE [LARGE SCALE GENOMIC DNA]</scope>
    <source>
        <strain evidence="7 8">F</strain>
    </source>
</reference>
<dbReference type="GO" id="GO:0005987">
    <property type="term" value="P:sucrose catabolic process"/>
    <property type="evidence" value="ECO:0007669"/>
    <property type="project" value="TreeGrafter"/>
</dbReference>
<accession>A0A2J6R5G0</accession>
<dbReference type="InterPro" id="IPR013189">
    <property type="entry name" value="Glyco_hydro_32_C"/>
</dbReference>
<feature type="domain" description="Glycosyl hydrolase family 32 C-terminal" evidence="6">
    <location>
        <begin position="380"/>
        <end position="517"/>
    </location>
</feature>
<dbReference type="SUPFAM" id="SSF49899">
    <property type="entry name" value="Concanavalin A-like lectins/glucanases"/>
    <property type="match status" value="1"/>
</dbReference>
<keyword evidence="8" id="KW-1185">Reference proteome</keyword>
<dbReference type="Proteomes" id="UP000235786">
    <property type="component" value="Unassembled WGS sequence"/>
</dbReference>
<proteinExistence type="inferred from homology"/>
<dbReference type="InterPro" id="IPR013148">
    <property type="entry name" value="Glyco_hydro_32_N"/>
</dbReference>
<comment type="similarity">
    <text evidence="1 4">Belongs to the glycosyl hydrolase 32 family.</text>
</comment>
<name>A0A2J6R5G0_HYAVF</name>
<keyword evidence="3 4" id="KW-0326">Glycosidase</keyword>
<evidence type="ECO:0000313" key="7">
    <source>
        <dbReference type="EMBL" id="PMD33757.1"/>
    </source>
</evidence>
<evidence type="ECO:0000256" key="4">
    <source>
        <dbReference type="RuleBase" id="RU362110"/>
    </source>
</evidence>
<dbReference type="EMBL" id="KZ613955">
    <property type="protein sequence ID" value="PMD33757.1"/>
    <property type="molecule type" value="Genomic_DNA"/>
</dbReference>
<organism evidence="7 8">
    <name type="scientific">Hyaloscypha variabilis (strain UAMH 11265 / GT02V1 / F)</name>
    <name type="common">Meliniomyces variabilis</name>
    <dbReference type="NCBI Taxonomy" id="1149755"/>
    <lineage>
        <taxon>Eukaryota</taxon>
        <taxon>Fungi</taxon>
        <taxon>Dikarya</taxon>
        <taxon>Ascomycota</taxon>
        <taxon>Pezizomycotina</taxon>
        <taxon>Leotiomycetes</taxon>
        <taxon>Helotiales</taxon>
        <taxon>Hyaloscyphaceae</taxon>
        <taxon>Hyaloscypha</taxon>
        <taxon>Hyaloscypha variabilis</taxon>
    </lineage>
</organism>
<sequence>MAFARFRPTSHFIAPHSWMNDPCGAIYVPETQEYIVCYQWNPGTPNGGNSAWGMAKSRDLVTWEDCSPALRKEESYDHLGVFSGSIISRIVDGRRVLFLFYTSISALPLHWSVPYIKGCESQSVAFSIDFGTSWHRFQHNPLLTITPKREATTGWRDPFVSKWEALSTLLGVDLSTDYMMIASGERGRGPQLHIYQSDNLLDWKMVSTILDVPAGSSLSKTSKLKFGMNFECASFLSFGERQYIIVGIEEDHNSRHHCSRYLLWMSGSLVLEDGKPRFKIQSHGLLDHGILYAAHIFRDSEGRTTQLGWADEDAKQNVISEQGWAGCLALPRELYEISKPLTKGVENRDVWNAHQGSGTMTTLGIRPASQVYALQEHITPSSTLSSINDLRSTNFTIKATFKHLSGNEKFTFNVRECPNFSEVTTIIFDIATGLITVNRSRSSLESLGAISPESGPFHLLPNEDLQIQIFVDNSIIEIYANDRFAITSRVYPTLETSTRASFDFGGFDEVNVDFRCWEGLKDAWLRRSLEESGSIPINSPLETINEKLVVTAEQAVQTLKYPDIAA</sequence>
<dbReference type="Gene3D" id="2.60.120.560">
    <property type="entry name" value="Exo-inulinase, domain 1"/>
    <property type="match status" value="1"/>
</dbReference>
<feature type="domain" description="Glycosyl hydrolase family 32 N-terminal" evidence="5">
    <location>
        <begin position="11"/>
        <end position="335"/>
    </location>
</feature>
<evidence type="ECO:0000256" key="3">
    <source>
        <dbReference type="ARBA" id="ARBA00023295"/>
    </source>
</evidence>
<dbReference type="InterPro" id="IPR023296">
    <property type="entry name" value="Glyco_hydro_beta-prop_sf"/>
</dbReference>
<dbReference type="GO" id="GO:0004575">
    <property type="term" value="F:sucrose alpha-glucosidase activity"/>
    <property type="evidence" value="ECO:0007669"/>
    <property type="project" value="TreeGrafter"/>
</dbReference>
<dbReference type="GO" id="GO:0005737">
    <property type="term" value="C:cytoplasm"/>
    <property type="evidence" value="ECO:0007669"/>
    <property type="project" value="TreeGrafter"/>
</dbReference>
<evidence type="ECO:0000259" key="6">
    <source>
        <dbReference type="Pfam" id="PF08244"/>
    </source>
</evidence>
<protein>
    <submittedName>
        <fullName evidence="7">Glycoside hydrolase family 32 protein</fullName>
    </submittedName>
</protein>
<evidence type="ECO:0000256" key="1">
    <source>
        <dbReference type="ARBA" id="ARBA00009902"/>
    </source>
</evidence>
<gene>
    <name evidence="7" type="ORF">L207DRAFT_469174</name>
</gene>
<dbReference type="Pfam" id="PF00251">
    <property type="entry name" value="Glyco_hydro_32N"/>
    <property type="match status" value="1"/>
</dbReference>
<dbReference type="CDD" id="cd18621">
    <property type="entry name" value="GH32_XdINV-like"/>
    <property type="match status" value="1"/>
</dbReference>
<dbReference type="PANTHER" id="PTHR42800">
    <property type="entry name" value="EXOINULINASE INUD (AFU_ORTHOLOGUE AFUA_5G00480)"/>
    <property type="match status" value="1"/>
</dbReference>
<dbReference type="OrthoDB" id="202537at2759"/>
<dbReference type="InterPro" id="IPR013320">
    <property type="entry name" value="ConA-like_dom_sf"/>
</dbReference>
<evidence type="ECO:0000256" key="2">
    <source>
        <dbReference type="ARBA" id="ARBA00022801"/>
    </source>
</evidence>
<evidence type="ECO:0000259" key="5">
    <source>
        <dbReference type="Pfam" id="PF00251"/>
    </source>
</evidence>
<dbReference type="InterPro" id="IPR001362">
    <property type="entry name" value="Glyco_hydro_32"/>
</dbReference>
<dbReference type="Pfam" id="PF08244">
    <property type="entry name" value="Glyco_hydro_32C"/>
    <property type="match status" value="1"/>
</dbReference>
<dbReference type="STRING" id="1149755.A0A2J6R5G0"/>
<dbReference type="PANTHER" id="PTHR42800:SF3">
    <property type="entry name" value="GLYCOSYL HYDROLASE FAMILY 32 N-TERMINAL DOMAIN-CONTAINING PROTEIN"/>
    <property type="match status" value="1"/>
</dbReference>
<keyword evidence="2 4" id="KW-0378">Hydrolase</keyword>
<dbReference type="AlphaFoldDB" id="A0A2J6R5G0"/>